<dbReference type="SUPFAM" id="SSF52777">
    <property type="entry name" value="CoA-dependent acyltransferases"/>
    <property type="match status" value="2"/>
</dbReference>
<dbReference type="GO" id="GO:0005737">
    <property type="term" value="C:cytoplasm"/>
    <property type="evidence" value="ECO:0007669"/>
    <property type="project" value="TreeGrafter"/>
</dbReference>
<keyword evidence="4" id="KW-1185">Reference proteome</keyword>
<organism evidence="3 4">
    <name type="scientific">Raineyella fluvialis</name>
    <dbReference type="NCBI Taxonomy" id="2662261"/>
    <lineage>
        <taxon>Bacteria</taxon>
        <taxon>Bacillati</taxon>
        <taxon>Actinomycetota</taxon>
        <taxon>Actinomycetes</taxon>
        <taxon>Propionibacteriales</taxon>
        <taxon>Propionibacteriaceae</taxon>
        <taxon>Raineyella</taxon>
    </lineage>
</organism>
<name>A0A5Q2FA62_9ACTN</name>
<feature type="region of interest" description="Disordered" evidence="1">
    <location>
        <begin position="1"/>
        <end position="30"/>
    </location>
</feature>
<dbReference type="Pfam" id="PF00668">
    <property type="entry name" value="Condensation"/>
    <property type="match status" value="1"/>
</dbReference>
<dbReference type="Proteomes" id="UP000386847">
    <property type="component" value="Chromosome"/>
</dbReference>
<dbReference type="GO" id="GO:0003824">
    <property type="term" value="F:catalytic activity"/>
    <property type="evidence" value="ECO:0007669"/>
    <property type="project" value="InterPro"/>
</dbReference>
<evidence type="ECO:0000313" key="3">
    <source>
        <dbReference type="EMBL" id="QGF23802.1"/>
    </source>
</evidence>
<dbReference type="RefSeq" id="WP_153572332.1">
    <property type="nucleotide sequence ID" value="NZ_CP045725.1"/>
</dbReference>
<proteinExistence type="predicted"/>
<dbReference type="PANTHER" id="PTHR45527">
    <property type="entry name" value="NONRIBOSOMAL PEPTIDE SYNTHETASE"/>
    <property type="match status" value="1"/>
</dbReference>
<dbReference type="GO" id="GO:0008610">
    <property type="term" value="P:lipid biosynthetic process"/>
    <property type="evidence" value="ECO:0007669"/>
    <property type="project" value="UniProtKB-ARBA"/>
</dbReference>
<accession>A0A5Q2FA62</accession>
<reference evidence="3 4" key="1">
    <citation type="submission" date="2019-10" db="EMBL/GenBank/DDBJ databases">
        <title>Genomic analysis of Raineyella sp. CBA3103.</title>
        <authorList>
            <person name="Roh S.W."/>
        </authorList>
    </citation>
    <scope>NUCLEOTIDE SEQUENCE [LARGE SCALE GENOMIC DNA]</scope>
    <source>
        <strain evidence="3 4">CBA3103</strain>
    </source>
</reference>
<dbReference type="GO" id="GO:0031177">
    <property type="term" value="F:phosphopantetheine binding"/>
    <property type="evidence" value="ECO:0007669"/>
    <property type="project" value="TreeGrafter"/>
</dbReference>
<dbReference type="PANTHER" id="PTHR45527:SF1">
    <property type="entry name" value="FATTY ACID SYNTHASE"/>
    <property type="match status" value="1"/>
</dbReference>
<dbReference type="Gene3D" id="3.30.559.30">
    <property type="entry name" value="Nonribosomal peptide synthetase, condensation domain"/>
    <property type="match status" value="1"/>
</dbReference>
<dbReference type="Gene3D" id="3.30.559.10">
    <property type="entry name" value="Chloramphenicol acetyltransferase-like domain"/>
    <property type="match status" value="1"/>
</dbReference>
<evidence type="ECO:0000256" key="1">
    <source>
        <dbReference type="SAM" id="MobiDB-lite"/>
    </source>
</evidence>
<evidence type="ECO:0000313" key="4">
    <source>
        <dbReference type="Proteomes" id="UP000386847"/>
    </source>
</evidence>
<dbReference type="GO" id="GO:0044550">
    <property type="term" value="P:secondary metabolite biosynthetic process"/>
    <property type="evidence" value="ECO:0007669"/>
    <property type="project" value="TreeGrafter"/>
</dbReference>
<sequence length="440" mass="47567">MRQTSIGSFPLPEHGRVSGYATDATGTTGRELPVSFDQDRHVGAGPRPGSWMAVAFTPPQPLDREQLATAWLAVIARHGTLHTAFTRDAGTLRLHEVEVAPGCWVDHLPTTGQGPAAVVQSVLDTTCSPYERPSHRLLMVEGERRQTVIIGADHAHVDAWSMLVLVRDLIAILADLDEGRTPGADLPPAHPFAEHTALLAAQPPAPEDVRTRWAEILERAGGVMPLFPLSLGDVSRPQPDIVDVVDILDAAELAAYGDRATELGVRMLPLTVSVMTRVTRELTGQPLRAVMPVHSRNEERWRDAVGWFITNSVLESDSPDPQACATAVKDAIRLGSFPLAPIMAPYGGMPTAPGMFALSWLDNRRLPVALPAGLSPLQVSASLPTDGVMFWFLLNDDGMHVRCRYPDTAEARTSISTWLTAVSAGIRAEVGRPPLEVRVA</sequence>
<protein>
    <submittedName>
        <fullName evidence="3">Peptide synthetase</fullName>
    </submittedName>
</protein>
<dbReference type="InterPro" id="IPR001242">
    <property type="entry name" value="Condensation_dom"/>
</dbReference>
<dbReference type="KEGG" id="rain:Rai3103_09085"/>
<dbReference type="EMBL" id="CP045725">
    <property type="protein sequence ID" value="QGF23802.1"/>
    <property type="molecule type" value="Genomic_DNA"/>
</dbReference>
<dbReference type="InterPro" id="IPR023213">
    <property type="entry name" value="CAT-like_dom_sf"/>
</dbReference>
<evidence type="ECO:0000259" key="2">
    <source>
        <dbReference type="Pfam" id="PF00668"/>
    </source>
</evidence>
<dbReference type="GO" id="GO:0043041">
    <property type="term" value="P:amino acid activation for nonribosomal peptide biosynthetic process"/>
    <property type="evidence" value="ECO:0007669"/>
    <property type="project" value="TreeGrafter"/>
</dbReference>
<feature type="domain" description="Condensation" evidence="2">
    <location>
        <begin position="52"/>
        <end position="330"/>
    </location>
</feature>
<dbReference type="AlphaFoldDB" id="A0A5Q2FA62"/>
<gene>
    <name evidence="3" type="ORF">Rai3103_09085</name>
</gene>